<keyword evidence="3" id="KW-1185">Reference proteome</keyword>
<feature type="compositionally biased region" description="Basic and acidic residues" evidence="1">
    <location>
        <begin position="148"/>
        <end position="159"/>
    </location>
</feature>
<name>A0AAE0JQR9_9PEZI</name>
<accession>A0AAE0JQR9</accession>
<organism evidence="2 3">
    <name type="scientific">Neurospora tetraspora</name>
    <dbReference type="NCBI Taxonomy" id="94610"/>
    <lineage>
        <taxon>Eukaryota</taxon>
        <taxon>Fungi</taxon>
        <taxon>Dikarya</taxon>
        <taxon>Ascomycota</taxon>
        <taxon>Pezizomycotina</taxon>
        <taxon>Sordariomycetes</taxon>
        <taxon>Sordariomycetidae</taxon>
        <taxon>Sordariales</taxon>
        <taxon>Sordariaceae</taxon>
        <taxon>Neurospora</taxon>
    </lineage>
</organism>
<reference evidence="2" key="2">
    <citation type="submission" date="2023-06" db="EMBL/GenBank/DDBJ databases">
        <authorList>
            <consortium name="Lawrence Berkeley National Laboratory"/>
            <person name="Haridas S."/>
            <person name="Hensen N."/>
            <person name="Bonometti L."/>
            <person name="Westerberg I."/>
            <person name="Brannstrom I.O."/>
            <person name="Guillou S."/>
            <person name="Cros-Aarteil S."/>
            <person name="Calhoun S."/>
            <person name="Kuo A."/>
            <person name="Mondo S."/>
            <person name="Pangilinan J."/>
            <person name="Riley R."/>
            <person name="Labutti K."/>
            <person name="Andreopoulos B."/>
            <person name="Lipzen A."/>
            <person name="Chen C."/>
            <person name="Yanf M."/>
            <person name="Daum C."/>
            <person name="Ng V."/>
            <person name="Clum A."/>
            <person name="Steindorff A."/>
            <person name="Ohm R."/>
            <person name="Martin F."/>
            <person name="Silar P."/>
            <person name="Natvig D."/>
            <person name="Lalanne C."/>
            <person name="Gautier V."/>
            <person name="Ament-Velasquez S.L."/>
            <person name="Kruys A."/>
            <person name="Hutchinson M.I."/>
            <person name="Powell A.J."/>
            <person name="Barry K."/>
            <person name="Miller A.N."/>
            <person name="Grigoriev I.V."/>
            <person name="Debuchy R."/>
            <person name="Gladieux P."/>
            <person name="Thoren M.H."/>
            <person name="Johannesson H."/>
        </authorList>
    </citation>
    <scope>NUCLEOTIDE SEQUENCE</scope>
    <source>
        <strain evidence="2">CBS 560.94</strain>
    </source>
</reference>
<dbReference type="RefSeq" id="XP_062687354.1">
    <property type="nucleotide sequence ID" value="XM_062828678.1"/>
</dbReference>
<dbReference type="Proteomes" id="UP001278500">
    <property type="component" value="Unassembled WGS sequence"/>
</dbReference>
<dbReference type="EMBL" id="JAUEPP010000001">
    <property type="protein sequence ID" value="KAK3355976.1"/>
    <property type="molecule type" value="Genomic_DNA"/>
</dbReference>
<feature type="compositionally biased region" description="Basic residues" evidence="1">
    <location>
        <begin position="204"/>
        <end position="216"/>
    </location>
</feature>
<feature type="compositionally biased region" description="Polar residues" evidence="1">
    <location>
        <begin position="160"/>
        <end position="169"/>
    </location>
</feature>
<evidence type="ECO:0000313" key="3">
    <source>
        <dbReference type="Proteomes" id="UP001278500"/>
    </source>
</evidence>
<dbReference type="GeneID" id="87865832"/>
<evidence type="ECO:0000313" key="2">
    <source>
        <dbReference type="EMBL" id="KAK3355976.1"/>
    </source>
</evidence>
<proteinExistence type="predicted"/>
<sequence length="236" mass="26296">MVGISYPAKGYRQIGGHRPFSTVEVYHDLENREDGQSSPSSYTINTYSPSVETISPNMRFAPANDFRNNRNRSFWAYSATVLPANAPDEERLLAHASEQYATQKEEKERKPGTDRVDNLGKASNIKIIITEPEPVASRHGISLEFDPLRSHPVDLDRGTSIKQSGTPRTLTAIPRSAEPDKTASNRKHSVDSGPRTVGTSSASRSHRHHHLRKSRRPTINSVSGRQDLRAIFQNGE</sequence>
<comment type="caution">
    <text evidence="2">The sequence shown here is derived from an EMBL/GenBank/DDBJ whole genome shotgun (WGS) entry which is preliminary data.</text>
</comment>
<feature type="region of interest" description="Disordered" evidence="1">
    <location>
        <begin position="148"/>
        <end position="236"/>
    </location>
</feature>
<protein>
    <submittedName>
        <fullName evidence="2">Uncharacterized protein</fullName>
    </submittedName>
</protein>
<gene>
    <name evidence="2" type="ORF">B0H65DRAFT_517441</name>
</gene>
<reference evidence="2" key="1">
    <citation type="journal article" date="2023" name="Mol. Phylogenet. Evol.">
        <title>Genome-scale phylogeny and comparative genomics of the fungal order Sordariales.</title>
        <authorList>
            <person name="Hensen N."/>
            <person name="Bonometti L."/>
            <person name="Westerberg I."/>
            <person name="Brannstrom I.O."/>
            <person name="Guillou S."/>
            <person name="Cros-Aarteil S."/>
            <person name="Calhoun S."/>
            <person name="Haridas S."/>
            <person name="Kuo A."/>
            <person name="Mondo S."/>
            <person name="Pangilinan J."/>
            <person name="Riley R."/>
            <person name="LaButti K."/>
            <person name="Andreopoulos B."/>
            <person name="Lipzen A."/>
            <person name="Chen C."/>
            <person name="Yan M."/>
            <person name="Daum C."/>
            <person name="Ng V."/>
            <person name="Clum A."/>
            <person name="Steindorff A."/>
            <person name="Ohm R.A."/>
            <person name="Martin F."/>
            <person name="Silar P."/>
            <person name="Natvig D.O."/>
            <person name="Lalanne C."/>
            <person name="Gautier V."/>
            <person name="Ament-Velasquez S.L."/>
            <person name="Kruys A."/>
            <person name="Hutchinson M.I."/>
            <person name="Powell A.J."/>
            <person name="Barry K."/>
            <person name="Miller A.N."/>
            <person name="Grigoriev I.V."/>
            <person name="Debuchy R."/>
            <person name="Gladieux P."/>
            <person name="Hiltunen Thoren M."/>
            <person name="Johannesson H."/>
        </authorList>
    </citation>
    <scope>NUCLEOTIDE SEQUENCE</scope>
    <source>
        <strain evidence="2">CBS 560.94</strain>
    </source>
</reference>
<dbReference type="AlphaFoldDB" id="A0AAE0JQR9"/>
<evidence type="ECO:0000256" key="1">
    <source>
        <dbReference type="SAM" id="MobiDB-lite"/>
    </source>
</evidence>